<comment type="caution">
    <text evidence="7">The sequence shown here is derived from an EMBL/GenBank/DDBJ whole genome shotgun (WGS) entry which is preliminary data.</text>
</comment>
<keyword evidence="3 5" id="KW-1133">Transmembrane helix</keyword>
<evidence type="ECO:0000256" key="2">
    <source>
        <dbReference type="ARBA" id="ARBA00022692"/>
    </source>
</evidence>
<feature type="signal peptide" evidence="6">
    <location>
        <begin position="1"/>
        <end position="28"/>
    </location>
</feature>
<gene>
    <name evidence="7" type="ORF">EK21DRAFT_105214</name>
</gene>
<feature type="transmembrane region" description="Helical" evidence="5">
    <location>
        <begin position="305"/>
        <end position="322"/>
    </location>
</feature>
<feature type="transmembrane region" description="Helical" evidence="5">
    <location>
        <begin position="144"/>
        <end position="170"/>
    </location>
</feature>
<dbReference type="PANTHER" id="PTHR23507:SF1">
    <property type="entry name" value="FI18259P1-RELATED"/>
    <property type="match status" value="1"/>
</dbReference>
<reference evidence="7" key="1">
    <citation type="journal article" date="2020" name="Stud. Mycol.">
        <title>101 Dothideomycetes genomes: a test case for predicting lifestyles and emergence of pathogens.</title>
        <authorList>
            <person name="Haridas S."/>
            <person name="Albert R."/>
            <person name="Binder M."/>
            <person name="Bloem J."/>
            <person name="Labutti K."/>
            <person name="Salamov A."/>
            <person name="Andreopoulos B."/>
            <person name="Baker S."/>
            <person name="Barry K."/>
            <person name="Bills G."/>
            <person name="Bluhm B."/>
            <person name="Cannon C."/>
            <person name="Castanera R."/>
            <person name="Culley D."/>
            <person name="Daum C."/>
            <person name="Ezra D."/>
            <person name="Gonzalez J."/>
            <person name="Henrissat B."/>
            <person name="Kuo A."/>
            <person name="Liang C."/>
            <person name="Lipzen A."/>
            <person name="Lutzoni F."/>
            <person name="Magnuson J."/>
            <person name="Mondo S."/>
            <person name="Nolan M."/>
            <person name="Ohm R."/>
            <person name="Pangilinan J."/>
            <person name="Park H.-J."/>
            <person name="Ramirez L."/>
            <person name="Alfaro M."/>
            <person name="Sun H."/>
            <person name="Tritt A."/>
            <person name="Yoshinaga Y."/>
            <person name="Zwiers L.-H."/>
            <person name="Turgeon B."/>
            <person name="Goodwin S."/>
            <person name="Spatafora J."/>
            <person name="Crous P."/>
            <person name="Grigoriev I."/>
        </authorList>
    </citation>
    <scope>NUCLEOTIDE SEQUENCE</scope>
    <source>
        <strain evidence="7">CBS 110217</strain>
    </source>
</reference>
<dbReference type="Proteomes" id="UP000799777">
    <property type="component" value="Unassembled WGS sequence"/>
</dbReference>
<feature type="transmembrane region" description="Helical" evidence="5">
    <location>
        <begin position="71"/>
        <end position="93"/>
    </location>
</feature>
<evidence type="ECO:0000313" key="7">
    <source>
        <dbReference type="EMBL" id="KAF2023576.1"/>
    </source>
</evidence>
<evidence type="ECO:0000256" key="3">
    <source>
        <dbReference type="ARBA" id="ARBA00022989"/>
    </source>
</evidence>
<dbReference type="PANTHER" id="PTHR23507">
    <property type="entry name" value="ZGC:174356"/>
    <property type="match status" value="1"/>
</dbReference>
<evidence type="ECO:0000256" key="5">
    <source>
        <dbReference type="SAM" id="Phobius"/>
    </source>
</evidence>
<comment type="subcellular location">
    <subcellularLocation>
        <location evidence="1">Membrane</location>
        <topology evidence="1">Multi-pass membrane protein</topology>
    </subcellularLocation>
</comment>
<evidence type="ECO:0000256" key="6">
    <source>
        <dbReference type="SAM" id="SignalP"/>
    </source>
</evidence>
<evidence type="ECO:0000313" key="8">
    <source>
        <dbReference type="Proteomes" id="UP000799777"/>
    </source>
</evidence>
<dbReference type="EMBL" id="ML978338">
    <property type="protein sequence ID" value="KAF2023576.1"/>
    <property type="molecule type" value="Genomic_DNA"/>
</dbReference>
<protein>
    <submittedName>
        <fullName evidence="7">Uncharacterized protein</fullName>
    </submittedName>
</protein>
<evidence type="ECO:0000256" key="4">
    <source>
        <dbReference type="ARBA" id="ARBA00023136"/>
    </source>
</evidence>
<dbReference type="GO" id="GO:0022857">
    <property type="term" value="F:transmembrane transporter activity"/>
    <property type="evidence" value="ECO:0007669"/>
    <property type="project" value="TreeGrafter"/>
</dbReference>
<feature type="chain" id="PRO_5040353686" evidence="6">
    <location>
        <begin position="29"/>
        <end position="439"/>
    </location>
</feature>
<accession>A0A9P4GX60</accession>
<evidence type="ECO:0000256" key="1">
    <source>
        <dbReference type="ARBA" id="ARBA00004141"/>
    </source>
</evidence>
<dbReference type="SUPFAM" id="SSF103473">
    <property type="entry name" value="MFS general substrate transporter"/>
    <property type="match status" value="1"/>
</dbReference>
<name>A0A9P4GX60_9PLEO</name>
<feature type="transmembrane region" description="Helical" evidence="5">
    <location>
        <begin position="358"/>
        <end position="377"/>
    </location>
</feature>
<keyword evidence="6" id="KW-0732">Signal</keyword>
<feature type="transmembrane region" description="Helical" evidence="5">
    <location>
        <begin position="113"/>
        <end position="132"/>
    </location>
</feature>
<sequence>MTSTRARVRVCAMLAMALDGLGCAMTKASQTFLIEQALCRAFYAGHDPDVVGPDGDDPEAMCKTETLQSQVAVFAVTLDFSILVTGFLVGPIYTRLASIVGKRNVLLLNTTSFALRMAWMGTFNLLTAILIGTMSLGTFVSARLLNVNVFITCGLVVGVYIVLVPLIALFPRDHPAPRQTHSTDDASVEERRSLMSANALATSLPPGAPSFQVAGHGSALETHKTPKGTVPTMFRALLRAATVDLGLSIKLVVQTVRHPFTRPVMILHFGTTLASCISLTTQQWASGTFHAGLSNIDKVTAMEQIVSAVTLLALPALARYLLHPRLRTKEAVDFWVIVGSLLASIAGVLIIATAPSLAVYAVGVAVAATGIGVSDALRSFATNALSDKDLVQRLYMSIRTVQTLAAIIGAPLWLWDEVILVNNQSIGRLVTQSGDKRPQ</sequence>
<feature type="transmembrane region" description="Helical" evidence="5">
    <location>
        <begin position="236"/>
        <end position="253"/>
    </location>
</feature>
<feature type="transmembrane region" description="Helical" evidence="5">
    <location>
        <begin position="334"/>
        <end position="352"/>
    </location>
</feature>
<dbReference type="InterPro" id="IPR036259">
    <property type="entry name" value="MFS_trans_sf"/>
</dbReference>
<feature type="transmembrane region" description="Helical" evidence="5">
    <location>
        <begin position="265"/>
        <end position="285"/>
    </location>
</feature>
<keyword evidence="8" id="KW-1185">Reference proteome</keyword>
<keyword evidence="4 5" id="KW-0472">Membrane</keyword>
<dbReference type="AlphaFoldDB" id="A0A9P4GX60"/>
<proteinExistence type="predicted"/>
<dbReference type="OrthoDB" id="194139at2759"/>
<organism evidence="7 8">
    <name type="scientific">Setomelanomma holmii</name>
    <dbReference type="NCBI Taxonomy" id="210430"/>
    <lineage>
        <taxon>Eukaryota</taxon>
        <taxon>Fungi</taxon>
        <taxon>Dikarya</taxon>
        <taxon>Ascomycota</taxon>
        <taxon>Pezizomycotina</taxon>
        <taxon>Dothideomycetes</taxon>
        <taxon>Pleosporomycetidae</taxon>
        <taxon>Pleosporales</taxon>
        <taxon>Pleosporineae</taxon>
        <taxon>Phaeosphaeriaceae</taxon>
        <taxon>Setomelanomma</taxon>
    </lineage>
</organism>
<keyword evidence="2 5" id="KW-0812">Transmembrane</keyword>
<dbReference type="GO" id="GO:0016020">
    <property type="term" value="C:membrane"/>
    <property type="evidence" value="ECO:0007669"/>
    <property type="project" value="UniProtKB-SubCell"/>
</dbReference>